<comment type="function">
    <text evidence="12">Putative Notch ligand involved in the mediation of Notch signaling.</text>
</comment>
<gene>
    <name evidence="17" type="ORF">H4Q32_014698</name>
</gene>
<dbReference type="PROSITE" id="PS51051">
    <property type="entry name" value="DSL"/>
    <property type="match status" value="1"/>
</dbReference>
<evidence type="ECO:0000256" key="13">
    <source>
        <dbReference type="SAM" id="MobiDB-lite"/>
    </source>
</evidence>
<feature type="domain" description="EGF-like" evidence="15">
    <location>
        <begin position="731"/>
        <end position="767"/>
    </location>
</feature>
<comment type="caution">
    <text evidence="17">The sequence shown here is derived from an EMBL/GenBank/DDBJ whole genome shotgun (WGS) entry which is preliminary data.</text>
</comment>
<evidence type="ECO:0000256" key="7">
    <source>
        <dbReference type="ARBA" id="ARBA00022837"/>
    </source>
</evidence>
<keyword evidence="2 10" id="KW-0245">EGF-like domain</keyword>
<evidence type="ECO:0000256" key="2">
    <source>
        <dbReference type="ARBA" id="ARBA00022536"/>
    </source>
</evidence>
<evidence type="ECO:0000256" key="9">
    <source>
        <dbReference type="ARBA" id="ARBA00023180"/>
    </source>
</evidence>
<feature type="disulfide bond" evidence="10">
    <location>
        <begin position="1056"/>
        <end position="1065"/>
    </location>
</feature>
<evidence type="ECO:0000256" key="1">
    <source>
        <dbReference type="ARBA" id="ARBA00022473"/>
    </source>
</evidence>
<dbReference type="InterPro" id="IPR001007">
    <property type="entry name" value="VWF_dom"/>
</dbReference>
<comment type="subcellular location">
    <subcellularLocation>
        <location evidence="12">Membrane</location>
        <topology evidence="12">Single-pass type I membrane protein</topology>
    </subcellularLocation>
</comment>
<feature type="domain" description="DSL" evidence="16">
    <location>
        <begin position="106"/>
        <end position="150"/>
    </location>
</feature>
<feature type="domain" description="EGF-like" evidence="15">
    <location>
        <begin position="953"/>
        <end position="989"/>
    </location>
</feature>
<keyword evidence="7" id="KW-0106">Calcium</keyword>
<reference evidence="17 18" key="1">
    <citation type="submission" date="2022-01" db="EMBL/GenBank/DDBJ databases">
        <title>A high-quality chromosome-level genome assembly of rohu carp, Labeo rohita.</title>
        <authorList>
            <person name="Arick M.A. II"/>
            <person name="Hsu C.-Y."/>
            <person name="Magbanua Z."/>
            <person name="Pechanova O."/>
            <person name="Grover C."/>
            <person name="Miller E."/>
            <person name="Thrash A."/>
            <person name="Ezzel L."/>
            <person name="Alam S."/>
            <person name="Benzie J."/>
            <person name="Hamilton M."/>
            <person name="Karsi A."/>
            <person name="Lawrence M.L."/>
            <person name="Peterson D.G."/>
        </authorList>
    </citation>
    <scope>NUCLEOTIDE SEQUENCE [LARGE SCALE GENOMIC DNA]</scope>
    <source>
        <strain evidence="18">BAU-BD-2019</strain>
        <tissue evidence="17">Blood</tissue>
    </source>
</reference>
<feature type="disulfide bond" evidence="10">
    <location>
        <begin position="903"/>
        <end position="912"/>
    </location>
</feature>
<feature type="domain" description="EGF-like" evidence="15">
    <location>
        <begin position="1142"/>
        <end position="1179"/>
    </location>
</feature>
<evidence type="ECO:0000259" key="16">
    <source>
        <dbReference type="PROSITE" id="PS51051"/>
    </source>
</evidence>
<protein>
    <recommendedName>
        <fullName evidence="12">Delta-like protein</fullName>
    </recommendedName>
</protein>
<dbReference type="Pfam" id="PF21700">
    <property type="entry name" value="EGF_DL_JAG"/>
    <property type="match status" value="1"/>
</dbReference>
<evidence type="ECO:0000256" key="6">
    <source>
        <dbReference type="ARBA" id="ARBA00022833"/>
    </source>
</evidence>
<dbReference type="InterPro" id="IPR018097">
    <property type="entry name" value="EGF_Ca-bd_CS"/>
</dbReference>
<dbReference type="InterPro" id="IPR001881">
    <property type="entry name" value="EGF-like_Ca-bd_dom"/>
</dbReference>
<dbReference type="PROSITE" id="PS00010">
    <property type="entry name" value="ASX_HYDROXYL"/>
    <property type="match status" value="7"/>
</dbReference>
<feature type="disulfide bond" evidence="10">
    <location>
        <begin position="941"/>
        <end position="950"/>
    </location>
</feature>
<accession>A0ABQ8LQJ3</accession>
<dbReference type="CDD" id="cd00054">
    <property type="entry name" value="EGF_CA"/>
    <property type="match status" value="14"/>
</dbReference>
<dbReference type="PROSITE" id="PS50026">
    <property type="entry name" value="EGF_3"/>
    <property type="match status" value="14"/>
</dbReference>
<feature type="domain" description="EGF-like" evidence="15">
    <location>
        <begin position="1181"/>
        <end position="1217"/>
    </location>
</feature>
<feature type="disulfide bond" evidence="10">
    <location>
        <begin position="584"/>
        <end position="593"/>
    </location>
</feature>
<keyword evidence="18" id="KW-1185">Reference proteome</keyword>
<dbReference type="SMART" id="SM00181">
    <property type="entry name" value="EGF"/>
    <property type="match status" value="15"/>
</dbReference>
<keyword evidence="12" id="KW-0732">Signal</keyword>
<proteinExistence type="predicted"/>
<dbReference type="InterPro" id="IPR001774">
    <property type="entry name" value="DSL"/>
</dbReference>
<dbReference type="InterPro" id="IPR000742">
    <property type="entry name" value="EGF"/>
</dbReference>
<feature type="disulfide bond" evidence="10">
    <location>
        <begin position="757"/>
        <end position="766"/>
    </location>
</feature>
<feature type="region of interest" description="Disordered" evidence="13">
    <location>
        <begin position="1466"/>
        <end position="1493"/>
    </location>
</feature>
<comment type="caution">
    <text evidence="10">Lacks conserved residue(s) required for the propagation of feature annotation.</text>
</comment>
<dbReference type="EMBL" id="JACTAM010000020">
    <property type="protein sequence ID" value="KAI2651913.1"/>
    <property type="molecule type" value="Genomic_DNA"/>
</dbReference>
<feature type="transmembrane region" description="Helical" evidence="14">
    <location>
        <begin position="1419"/>
        <end position="1443"/>
    </location>
</feature>
<feature type="domain" description="EGF-like" evidence="15">
    <location>
        <begin position="769"/>
        <end position="805"/>
    </location>
</feature>
<dbReference type="InterPro" id="IPR056986">
    <property type="entry name" value="JAG1_1/2_dom"/>
</dbReference>
<dbReference type="Pfam" id="PF00008">
    <property type="entry name" value="EGF"/>
    <property type="match status" value="8"/>
</dbReference>
<keyword evidence="8 10" id="KW-1015">Disulfide bond</keyword>
<keyword evidence="4 12" id="KW-0677">Repeat</keyword>
<feature type="domain" description="EGF-like" evidence="15">
    <location>
        <begin position="811"/>
        <end position="847"/>
    </location>
</feature>
<keyword evidence="12 14" id="KW-0472">Membrane</keyword>
<keyword evidence="9" id="KW-0325">Glycoprotein</keyword>
<keyword evidence="5" id="KW-0863">Zinc-finger</keyword>
<feature type="disulfide bond" evidence="10">
    <location>
        <begin position="1169"/>
        <end position="1178"/>
    </location>
</feature>
<evidence type="ECO:0000256" key="5">
    <source>
        <dbReference type="ARBA" id="ARBA00022771"/>
    </source>
</evidence>
<feature type="domain" description="EGF-like" evidence="15">
    <location>
        <begin position="518"/>
        <end position="556"/>
    </location>
</feature>
<dbReference type="Pfam" id="PF01414">
    <property type="entry name" value="DSL"/>
    <property type="match status" value="1"/>
</dbReference>
<dbReference type="Pfam" id="PF23575">
    <property type="entry name" value="JAG1"/>
    <property type="match status" value="1"/>
</dbReference>
<feature type="domain" description="EGF-like" evidence="15">
    <location>
        <begin position="1030"/>
        <end position="1066"/>
    </location>
</feature>
<feature type="domain" description="EGF-like" evidence="15">
    <location>
        <begin position="558"/>
        <end position="594"/>
    </location>
</feature>
<feature type="disulfide bond" evidence="11">
    <location>
        <begin position="121"/>
        <end position="133"/>
    </location>
</feature>
<organism evidence="17 18">
    <name type="scientific">Labeo rohita</name>
    <name type="common">Indian major carp</name>
    <name type="synonym">Cyprinus rohita</name>
    <dbReference type="NCBI Taxonomy" id="84645"/>
    <lineage>
        <taxon>Eukaryota</taxon>
        <taxon>Metazoa</taxon>
        <taxon>Chordata</taxon>
        <taxon>Craniata</taxon>
        <taxon>Vertebrata</taxon>
        <taxon>Euteleostomi</taxon>
        <taxon>Actinopterygii</taxon>
        <taxon>Neopterygii</taxon>
        <taxon>Teleostei</taxon>
        <taxon>Ostariophysi</taxon>
        <taxon>Cypriniformes</taxon>
        <taxon>Cyprinidae</taxon>
        <taxon>Labeoninae</taxon>
        <taxon>Labeonini</taxon>
        <taxon>Labeo</taxon>
    </lineage>
</organism>
<evidence type="ECO:0000256" key="12">
    <source>
        <dbReference type="RuleBase" id="RU280815"/>
    </source>
</evidence>
<dbReference type="SUPFAM" id="SSF140996">
    <property type="entry name" value="Hermes dimerisation domain"/>
    <property type="match status" value="1"/>
</dbReference>
<dbReference type="SMART" id="SM00179">
    <property type="entry name" value="EGF_CA"/>
    <property type="match status" value="14"/>
</dbReference>
<dbReference type="PROSITE" id="PS00022">
    <property type="entry name" value="EGF_1"/>
    <property type="match status" value="15"/>
</dbReference>
<evidence type="ECO:0000313" key="17">
    <source>
        <dbReference type="EMBL" id="KAI2651913.1"/>
    </source>
</evidence>
<evidence type="ECO:0000313" key="18">
    <source>
        <dbReference type="Proteomes" id="UP000830375"/>
    </source>
</evidence>
<feature type="domain" description="EGF-like" evidence="15">
    <location>
        <begin position="915"/>
        <end position="951"/>
    </location>
</feature>
<keyword evidence="1 12" id="KW-0217">Developmental protein</keyword>
<dbReference type="PANTHER" id="PTHR12916">
    <property type="entry name" value="CYTOCHROME C OXIDASE POLYPEPTIDE VIC-2"/>
    <property type="match status" value="1"/>
</dbReference>
<evidence type="ECO:0000256" key="4">
    <source>
        <dbReference type="ARBA" id="ARBA00022737"/>
    </source>
</evidence>
<dbReference type="Gene3D" id="2.10.25.140">
    <property type="match status" value="1"/>
</dbReference>
<feature type="domain" description="EGF-like" evidence="15">
    <location>
        <begin position="874"/>
        <end position="913"/>
    </location>
</feature>
<feature type="domain" description="EGF-like" evidence="15">
    <location>
        <begin position="991"/>
        <end position="1027"/>
    </location>
</feature>
<dbReference type="PANTHER" id="PTHR12916:SF12">
    <property type="entry name" value="DELTA-LIKE PROTEIN"/>
    <property type="match status" value="1"/>
</dbReference>
<feature type="compositionally biased region" description="Polar residues" evidence="13">
    <location>
        <begin position="1466"/>
        <end position="1477"/>
    </location>
</feature>
<feature type="disulfide bond" evidence="10">
    <location>
        <begin position="979"/>
        <end position="988"/>
    </location>
</feature>
<dbReference type="PROSITE" id="PS01186">
    <property type="entry name" value="EGF_2"/>
    <property type="match status" value="9"/>
</dbReference>
<dbReference type="SMART" id="SM00215">
    <property type="entry name" value="VWC_out"/>
    <property type="match status" value="1"/>
</dbReference>
<keyword evidence="12 14" id="KW-1133">Transmembrane helix</keyword>
<feature type="domain" description="EGF-like" evidence="15">
    <location>
        <begin position="596"/>
        <end position="632"/>
    </location>
</feature>
<feature type="disulfide bond" evidence="11">
    <location>
        <begin position="141"/>
        <end position="150"/>
    </location>
</feature>
<feature type="disulfide bond" evidence="11">
    <location>
        <begin position="108"/>
        <end position="117"/>
    </location>
</feature>
<evidence type="ECO:0000256" key="8">
    <source>
        <dbReference type="ARBA" id="ARBA00023157"/>
    </source>
</evidence>
<dbReference type="InterPro" id="IPR013032">
    <property type="entry name" value="EGF-like_CS"/>
</dbReference>
<dbReference type="InterPro" id="IPR003656">
    <property type="entry name" value="Znf_BED"/>
</dbReference>
<dbReference type="InterPro" id="IPR026219">
    <property type="entry name" value="Jagged/Serrate"/>
</dbReference>
<feature type="disulfide bond" evidence="10">
    <location>
        <begin position="1017"/>
        <end position="1026"/>
    </location>
</feature>
<evidence type="ECO:0000256" key="11">
    <source>
        <dbReference type="PROSITE-ProRule" id="PRU00377"/>
    </source>
</evidence>
<dbReference type="Pfam" id="PF12661">
    <property type="entry name" value="hEGF"/>
    <property type="match status" value="4"/>
</dbReference>
<feature type="disulfide bond" evidence="10">
    <location>
        <begin position="546"/>
        <end position="555"/>
    </location>
</feature>
<evidence type="ECO:0000256" key="14">
    <source>
        <dbReference type="SAM" id="Phobius"/>
    </source>
</evidence>
<feature type="disulfide bond" evidence="10">
    <location>
        <begin position="719"/>
        <end position="728"/>
    </location>
</feature>
<feature type="disulfide bond" evidence="10">
    <location>
        <begin position="1207"/>
        <end position="1216"/>
    </location>
</feature>
<feature type="disulfide bond" evidence="10">
    <location>
        <begin position="622"/>
        <end position="631"/>
    </location>
</feature>
<keyword evidence="12 14" id="KW-0812">Transmembrane</keyword>
<keyword evidence="6" id="KW-0862">Zinc</keyword>
<feature type="disulfide bond" evidence="10">
    <location>
        <begin position="837"/>
        <end position="846"/>
    </location>
</feature>
<dbReference type="SUPFAM" id="SSF57184">
    <property type="entry name" value="Growth factor receptor domain"/>
    <property type="match status" value="1"/>
</dbReference>
<feature type="disulfide bond" evidence="10">
    <location>
        <begin position="795"/>
        <end position="804"/>
    </location>
</feature>
<dbReference type="Gene3D" id="2.10.25.10">
    <property type="entry name" value="Laminin"/>
    <property type="match status" value="14"/>
</dbReference>
<keyword evidence="3" id="KW-0479">Metal-binding</keyword>
<evidence type="ECO:0000259" key="15">
    <source>
        <dbReference type="PROSITE" id="PS50026"/>
    </source>
</evidence>
<dbReference type="InterPro" id="IPR000152">
    <property type="entry name" value="EGF-type_Asp/Asn_hydroxyl_site"/>
</dbReference>
<dbReference type="Proteomes" id="UP000830375">
    <property type="component" value="Unassembled WGS sequence"/>
</dbReference>
<feature type="domain" description="EGF-like" evidence="15">
    <location>
        <begin position="693"/>
        <end position="729"/>
    </location>
</feature>
<evidence type="ECO:0000256" key="10">
    <source>
        <dbReference type="PROSITE-ProRule" id="PRU00076"/>
    </source>
</evidence>
<dbReference type="Pfam" id="PF02892">
    <property type="entry name" value="zf-BED"/>
    <property type="match status" value="1"/>
</dbReference>
<dbReference type="SMART" id="SM00051">
    <property type="entry name" value="DSL"/>
    <property type="match status" value="1"/>
</dbReference>
<dbReference type="InterPro" id="IPR009030">
    <property type="entry name" value="Growth_fac_rcpt_cys_sf"/>
</dbReference>
<evidence type="ECO:0000256" key="3">
    <source>
        <dbReference type="ARBA" id="ARBA00022723"/>
    </source>
</evidence>
<name>A0ABQ8LQJ3_LABRO</name>
<feature type="disulfide bond" evidence="10">
    <location>
        <begin position="735"/>
        <end position="745"/>
    </location>
</feature>
<dbReference type="SUPFAM" id="SSF57196">
    <property type="entry name" value="EGF/Laminin"/>
    <property type="match status" value="10"/>
</dbReference>
<dbReference type="PRINTS" id="PR02059">
    <property type="entry name" value="JAGGEDFAMILY"/>
</dbReference>
<sequence>MIFSLFLPQRSYTLILEAWDWDNSTQNRDGEEGMCMCAPHVCLQEEKDADALCVSGQRKSQAPRFHPGEENLIERHIHASMVNPGDHWQSIRHPGITAHIEYRIRVRCDENYYGSKCNKQCRPRDDYFGHYRCDPSGNIVCLDGWMGEDCRTAICKQGCNLIHGGCTVPGECKLIWLLNFSRAICAHADKSEKDSVAQCNTCHAQVSRGGTEPGKFNTSNLIVHLKQHHKTLHEDFRKTTKLKKQSSGNFKQPTLPETLAKRDKFPRDSKKALTLTEKICQFIVLDDQPLSAVSNIGFKRLIEHLEPRYVMPSRHYIVDKTIPQMHKEVKECIAMHLDKASAVSFTTDIWSSDHCPLSLLSLTAHWIDADFTLQRAVLHAREFRGIGNATSSISGDAMAKNMLEDIMYPNLSMAWKKEFLEPGLGNRGQYVISEFEYLGSSVSLTPLQDVVTRFPAVTSLIVLGRKEVETRRLRCNYGWQGQFCDECLPYPGCLHGTCVVPWQCTCEKNWGGLLCDKDLNYCGTHHPCANGGTCMNSEPDEYNCACPEGYSGKNCEIAEHACVSNPCANGGTCHEVPTGFECQCPPGWEGPTCAKDMDECASSPCAQGGTCIDLENGFECVCPPQWVGKTCQIEFQASRLFNGLNGGGVTQRDLRFLCPYPATLHFPSPPLQSPNLPIVYEISQLFLSLTFTDANECMGKPCVNAHSCKNMIGGYHCDCFQGWAGQNCDINLNGCHGQCQNGATCKELVHGGYHCQCPPGFVGLHCEVSRNKCASGPCQNGGRCHVILDSFVCECPPNYAGMLCEVESLSHPNPCEPNPCQNKASCYSLPGDFYCACPEDYEGKTCENRKDHCKTTPCQVIDSCTIAVASNRSDGGVRHINSNVCGPHGRCISQPGGNFTCTCELGFTGTYCHENVNDCVSNPCRNGGTCIDGISSFQCFCPDGWEGDLCDLNVNECSRSPCKNGGRCVDLVNDFYCECANGWKGKTCHSRESQCDATTCSNGGTCYDHVDAFRCACPPGWGGSTCNTAKNSTCASSPCLNGGTCVGGGDTFTCICKDGWEGPICAQTCSVLLPFFIADLGARDLGGGAGVGGGDPSKEPLWGFASKKVLVSRIPLHPLFSSPFFLPFLFYACILEVSLWADNLIVLTSPRSYNGGICVDGVNWFRCECAPGFAGPDCRINIDECQSSPCAYGATCVDEINGFRCVCPLGRTGPQCQEFIGIGKTCHYAGLQFPHGSRWEEECNTCQCVNGKVECTKVVCGRRPCLLPGTPGREIHSCPGGRECLEHNFLTCLSPPCHQWGFCSRPEATPTLQTKCEPNSVYLDKSLENVCSELRYMPATRSLAKDHALLVLCDLSYKNQDAVEVAISFQQDEQPNHSQIQEAASTIVSTLSKRHNSTVMLAVIEVKVEMPVMSQPVDYLVPILCVVLCVLWVFCVIVCVWWTRKRRKERERRERVPMEESVNNQWEPLNPVTSAPSSWPPPDRTCTSGEDEEEMEEEELELVEEWCGTEGGKRPIQKYSKPAARTKNGLICTTRSSGSSGGCSSPSLKAPYWTGFSPKDNNCKNVNNATAEHKEHCV</sequence>
<dbReference type="PROSITE" id="PS01187">
    <property type="entry name" value="EGF_CA"/>
    <property type="match status" value="3"/>
</dbReference>